<evidence type="ECO:0000313" key="2">
    <source>
        <dbReference type="Proteomes" id="UP000703893"/>
    </source>
</evidence>
<gene>
    <name evidence="1" type="ORF">FJZ00_02505</name>
</gene>
<reference evidence="1 2" key="1">
    <citation type="submission" date="2019-03" db="EMBL/GenBank/DDBJ databases">
        <title>Lake Tanganyika Metagenome-Assembled Genomes (MAGs).</title>
        <authorList>
            <person name="Tran P."/>
        </authorList>
    </citation>
    <scope>NUCLEOTIDE SEQUENCE [LARGE SCALE GENOMIC DNA]</scope>
    <source>
        <strain evidence="1">K_DeepCast_65m_m2_236</strain>
    </source>
</reference>
<name>A0A937X395_9BACT</name>
<accession>A0A937X395</accession>
<proteinExistence type="predicted"/>
<dbReference type="EMBL" id="VGJX01000095">
    <property type="protein sequence ID" value="MBM3273997.1"/>
    <property type="molecule type" value="Genomic_DNA"/>
</dbReference>
<comment type="caution">
    <text evidence="1">The sequence shown here is derived from an EMBL/GenBank/DDBJ whole genome shotgun (WGS) entry which is preliminary data.</text>
</comment>
<organism evidence="1 2">
    <name type="scientific">Candidatus Tanganyikabacteria bacterium</name>
    <dbReference type="NCBI Taxonomy" id="2961651"/>
    <lineage>
        <taxon>Bacteria</taxon>
        <taxon>Bacillati</taxon>
        <taxon>Candidatus Sericytochromatia</taxon>
        <taxon>Candidatus Tanganyikabacteria</taxon>
    </lineage>
</organism>
<evidence type="ECO:0000313" key="1">
    <source>
        <dbReference type="EMBL" id="MBM3273997.1"/>
    </source>
</evidence>
<dbReference type="Proteomes" id="UP000703893">
    <property type="component" value="Unassembled WGS sequence"/>
</dbReference>
<protein>
    <submittedName>
        <fullName evidence="1">Uncharacterized protein</fullName>
    </submittedName>
</protein>
<dbReference type="AlphaFoldDB" id="A0A937X395"/>
<sequence length="344" mass="36128">MNERLAAVWQPLATGLEAGDIPAAQSDGISRALSEGAAEIAYLEGALRKLPGAAVRSEVYGLLAEYEQPGAQSPPVILVPEDQDLDEDGFLALPIAQVSAPLSWPRLALGLAAAAEHSRSAADPAPVRWDGKSLPDLQATMRWDAQASAWFGPAYLFSLVERAVGSAGLVADLLRRIGAVRDDLDRRGLLAVEGKAIVSDIGALPAASGAENQHPSGPVFGGADLAAAEVAASRLADGVLASARPTLDRETTRQARERLLLNPEGGPAEVYEALAGLREEPLSGAQILTGGWLARERARLAWLKAAIEAGDVFRAYAPEVLQLDSLVLKSLETASVHRRLVAKG</sequence>